<dbReference type="Gene3D" id="1.20.1720.10">
    <property type="entry name" value="Multidrug resistance protein D"/>
    <property type="match status" value="1"/>
</dbReference>
<dbReference type="SUPFAM" id="SSF103473">
    <property type="entry name" value="MFS general substrate transporter"/>
    <property type="match status" value="1"/>
</dbReference>
<dbReference type="InterPro" id="IPR001873">
    <property type="entry name" value="ENaC"/>
</dbReference>
<dbReference type="OrthoDB" id="6091662at2759"/>
<keyword evidence="10 11" id="KW-0407">Ion channel</keyword>
<evidence type="ECO:0000256" key="8">
    <source>
        <dbReference type="ARBA" id="ARBA00023136"/>
    </source>
</evidence>
<dbReference type="GO" id="GO:0015280">
    <property type="term" value="F:ligand-gated sodium channel activity"/>
    <property type="evidence" value="ECO:0007669"/>
    <property type="project" value="TreeGrafter"/>
</dbReference>
<dbReference type="GO" id="GO:0005886">
    <property type="term" value="C:plasma membrane"/>
    <property type="evidence" value="ECO:0007669"/>
    <property type="project" value="TreeGrafter"/>
</dbReference>
<keyword evidence="7 11" id="KW-0406">Ion transport</keyword>
<keyword evidence="4 11" id="KW-0812">Transmembrane</keyword>
<dbReference type="AlphaFoldDB" id="A0A138ZWG9"/>
<evidence type="ECO:0000256" key="1">
    <source>
        <dbReference type="ARBA" id="ARBA00004141"/>
    </source>
</evidence>
<dbReference type="InterPro" id="IPR005829">
    <property type="entry name" value="Sugar_transporter_CS"/>
</dbReference>
<evidence type="ECO:0000256" key="5">
    <source>
        <dbReference type="ARBA" id="ARBA00022989"/>
    </source>
</evidence>
<evidence type="ECO:0000256" key="11">
    <source>
        <dbReference type="RuleBase" id="RU000679"/>
    </source>
</evidence>
<keyword evidence="9 11" id="KW-0739">Sodium transport</keyword>
<feature type="transmembrane region" description="Helical" evidence="12">
    <location>
        <begin position="485"/>
        <end position="506"/>
    </location>
</feature>
<proteinExistence type="inferred from homology"/>
<keyword evidence="5 12" id="KW-1133">Transmembrane helix</keyword>
<keyword evidence="2 11" id="KW-0813">Transport</keyword>
<evidence type="ECO:0000313" key="13">
    <source>
        <dbReference type="EMBL" id="KXS08836.1"/>
    </source>
</evidence>
<reference evidence="13 14" key="1">
    <citation type="journal article" date="2015" name="Genome Biol. Evol.">
        <title>Phylogenomic analyses indicate that early fungi evolved digesting cell walls of algal ancestors of land plants.</title>
        <authorList>
            <person name="Chang Y."/>
            <person name="Wang S."/>
            <person name="Sekimoto S."/>
            <person name="Aerts A.L."/>
            <person name="Choi C."/>
            <person name="Clum A."/>
            <person name="LaButti K.M."/>
            <person name="Lindquist E.A."/>
            <person name="Yee Ngan C."/>
            <person name="Ohm R.A."/>
            <person name="Salamov A.A."/>
            <person name="Grigoriev I.V."/>
            <person name="Spatafora J.W."/>
            <person name="Berbee M.L."/>
        </authorList>
    </citation>
    <scope>NUCLEOTIDE SEQUENCE [LARGE SCALE GENOMIC DNA]</scope>
    <source>
        <strain evidence="13 14">JEL478</strain>
    </source>
</reference>
<dbReference type="EMBL" id="KQ965953">
    <property type="protein sequence ID" value="KXS08836.1"/>
    <property type="molecule type" value="Genomic_DNA"/>
</dbReference>
<feature type="transmembrane region" description="Helical" evidence="12">
    <location>
        <begin position="542"/>
        <end position="561"/>
    </location>
</feature>
<evidence type="ECO:0000256" key="10">
    <source>
        <dbReference type="ARBA" id="ARBA00023303"/>
    </source>
</evidence>
<evidence type="ECO:0000256" key="9">
    <source>
        <dbReference type="ARBA" id="ARBA00023201"/>
    </source>
</evidence>
<sequence length="579" mass="63783">MFKRVVWALLWLGSASFLIYYVRNQWIYLNSNPTSTSVSYDYTNPFAFPTVTICLRYDFDAYSIERFLTNDNSSMGVKCDFGLSYVKSTKNEVSDCRKDATVEYVDWPFGVSSSVCMSFNPGTTTANRTAASRGTVMTIQGSGFHSDDDLRFMVQSKNSSYYPLQGQRIEIGSVVTATFSKTSITRIKNCNTNSSYDQLECYENFEKNCIQQACGCKYISLESIRNSNIGQGAETCQEMFWLDSLYNTSCFAAKNLPCTSAPDAPRTCQLEDVCGDKKVQELCPDLSCSWEDWPTSTSVVTAAAADPVHGFSLELILDDLVVENVSEGQSYTTFNFAGDLAGMIGVTLGFGALTVMELVDGFLMVTFNEKGLRPSHRYRNQIWPSASDTARVSLSCMADAPEETQKVESENAHREELNAELGDSQRDAMLPQSTTQACDVAVDVGSTENGTCCACEGKERTSKTLHVPVLQRTSPRRILARRSRFVVMFFLGFGQMLSSLESTIVVGRKRLHILCVLEFMLSSALATLSVSVPMLIDERALQGIGGGGIIGLTMAIIGEIVSPRERGKGARDSAEVVRD</sequence>
<keyword evidence="6" id="KW-0915">Sodium</keyword>
<feature type="transmembrane region" description="Helical" evidence="12">
    <location>
        <begin position="513"/>
        <end position="536"/>
    </location>
</feature>
<dbReference type="PROSITE" id="PS00217">
    <property type="entry name" value="SUGAR_TRANSPORT_2"/>
    <property type="match status" value="1"/>
</dbReference>
<dbReference type="Proteomes" id="UP000070544">
    <property type="component" value="Unassembled WGS sequence"/>
</dbReference>
<name>A0A138ZWG9_GONPJ</name>
<keyword evidence="14" id="KW-1185">Reference proteome</keyword>
<dbReference type="PANTHER" id="PTHR11690">
    <property type="entry name" value="AMILORIDE-SENSITIVE SODIUM CHANNEL-RELATED"/>
    <property type="match status" value="1"/>
</dbReference>
<comment type="similarity">
    <text evidence="11">Belongs to the amiloride-sensitive sodium channel (TC 1.A.6) family.</text>
</comment>
<keyword evidence="8 12" id="KW-0472">Membrane</keyword>
<comment type="subcellular location">
    <subcellularLocation>
        <location evidence="1">Membrane</location>
        <topology evidence="1">Multi-pass membrane protein</topology>
    </subcellularLocation>
</comment>
<keyword evidence="3 11" id="KW-0894">Sodium channel</keyword>
<evidence type="ECO:0000256" key="4">
    <source>
        <dbReference type="ARBA" id="ARBA00022692"/>
    </source>
</evidence>
<dbReference type="InterPro" id="IPR036259">
    <property type="entry name" value="MFS_trans_sf"/>
</dbReference>
<evidence type="ECO:0000256" key="2">
    <source>
        <dbReference type="ARBA" id="ARBA00022448"/>
    </source>
</evidence>
<accession>A0A138ZWG9</accession>
<dbReference type="Pfam" id="PF00858">
    <property type="entry name" value="ASC"/>
    <property type="match status" value="2"/>
</dbReference>
<evidence type="ECO:0000256" key="6">
    <source>
        <dbReference type="ARBA" id="ARBA00023053"/>
    </source>
</evidence>
<organism evidence="13 14">
    <name type="scientific">Gonapodya prolifera (strain JEL478)</name>
    <name type="common">Monoblepharis prolifera</name>
    <dbReference type="NCBI Taxonomy" id="1344416"/>
    <lineage>
        <taxon>Eukaryota</taxon>
        <taxon>Fungi</taxon>
        <taxon>Fungi incertae sedis</taxon>
        <taxon>Chytridiomycota</taxon>
        <taxon>Chytridiomycota incertae sedis</taxon>
        <taxon>Monoblepharidomycetes</taxon>
        <taxon>Monoblepharidales</taxon>
        <taxon>Gonapodyaceae</taxon>
        <taxon>Gonapodya</taxon>
    </lineage>
</organism>
<gene>
    <name evidence="13" type="ORF">M427DRAFT_39900</name>
</gene>
<evidence type="ECO:0000256" key="7">
    <source>
        <dbReference type="ARBA" id="ARBA00023065"/>
    </source>
</evidence>
<evidence type="ECO:0000256" key="3">
    <source>
        <dbReference type="ARBA" id="ARBA00022461"/>
    </source>
</evidence>
<dbReference type="Gene3D" id="1.10.287.770">
    <property type="entry name" value="YojJ-like"/>
    <property type="match status" value="1"/>
</dbReference>
<evidence type="ECO:0000256" key="12">
    <source>
        <dbReference type="SAM" id="Phobius"/>
    </source>
</evidence>
<protein>
    <submittedName>
        <fullName evidence="13">Uncharacterized protein</fullName>
    </submittedName>
</protein>
<evidence type="ECO:0000313" key="14">
    <source>
        <dbReference type="Proteomes" id="UP000070544"/>
    </source>
</evidence>